<keyword evidence="2" id="KW-1185">Reference proteome</keyword>
<name>A0ABZ2TRY9_9FLAO</name>
<dbReference type="Pfam" id="PF16267">
    <property type="entry name" value="DUF4920"/>
    <property type="match status" value="1"/>
</dbReference>
<organism evidence="1 2">
    <name type="scientific">Polaribacter marinaquae</name>
    <dbReference type="NCBI Taxonomy" id="1642819"/>
    <lineage>
        <taxon>Bacteria</taxon>
        <taxon>Pseudomonadati</taxon>
        <taxon>Bacteroidota</taxon>
        <taxon>Flavobacteriia</taxon>
        <taxon>Flavobacteriales</taxon>
        <taxon>Flavobacteriaceae</taxon>
    </lineage>
</organism>
<protein>
    <submittedName>
        <fullName evidence="1">DUF4920 domain-containing protein</fullName>
    </submittedName>
</protein>
<gene>
    <name evidence="1" type="ORF">WG950_12100</name>
</gene>
<evidence type="ECO:0000313" key="2">
    <source>
        <dbReference type="Proteomes" id="UP001491088"/>
    </source>
</evidence>
<sequence>MKLVVKLCALALLVLTGCKEVKKGSNQEATTPAPQTFAFQSYGDEISKDNALTSKEMLAKFETMNVGDTIDVKFASNIKEVCVKKGCWMKLPLENETETMVRFKDYGFFMPLDSQGKEVIVAGKAFVKITPVDELKHYAEDAGKSAEEIAKITAPKKEYAFEANGVLLKSEITL</sequence>
<reference evidence="1 2" key="1">
    <citation type="submission" date="2024-03" db="EMBL/GenBank/DDBJ databases">
        <authorList>
            <person name="Cao K."/>
        </authorList>
    </citation>
    <scope>NUCLEOTIDE SEQUENCE [LARGE SCALE GENOMIC DNA]</scope>
    <source>
        <strain evidence="1 2">MCCC 1K00696</strain>
    </source>
</reference>
<accession>A0ABZ2TRY9</accession>
<dbReference type="RefSeq" id="WP_340932683.1">
    <property type="nucleotide sequence ID" value="NZ_CP150496.1"/>
</dbReference>
<evidence type="ECO:0000313" key="1">
    <source>
        <dbReference type="EMBL" id="WYW55269.1"/>
    </source>
</evidence>
<dbReference type="EMBL" id="CP150496">
    <property type="protein sequence ID" value="WYW55269.1"/>
    <property type="molecule type" value="Genomic_DNA"/>
</dbReference>
<proteinExistence type="predicted"/>
<dbReference type="PROSITE" id="PS51257">
    <property type="entry name" value="PROKAR_LIPOPROTEIN"/>
    <property type="match status" value="1"/>
</dbReference>
<dbReference type="Proteomes" id="UP001491088">
    <property type="component" value="Chromosome"/>
</dbReference>
<dbReference type="InterPro" id="IPR032577">
    <property type="entry name" value="DUF4920"/>
</dbReference>